<dbReference type="AlphaFoldDB" id="A0A3D2X7C6"/>
<proteinExistence type="predicted"/>
<keyword evidence="1" id="KW-0472">Membrane</keyword>
<protein>
    <submittedName>
        <fullName evidence="2">Uncharacterized protein</fullName>
    </submittedName>
</protein>
<keyword evidence="1" id="KW-0812">Transmembrane</keyword>
<evidence type="ECO:0000313" key="2">
    <source>
        <dbReference type="EMBL" id="HCL03021.1"/>
    </source>
</evidence>
<dbReference type="InterPro" id="IPR025372">
    <property type="entry name" value="DUF4362"/>
</dbReference>
<dbReference type="EMBL" id="DPVV01000384">
    <property type="protein sequence ID" value="HCL03021.1"/>
    <property type="molecule type" value="Genomic_DNA"/>
</dbReference>
<keyword evidence="1" id="KW-1133">Transmembrane helix</keyword>
<name>A0A3D2X7C6_9FIRM</name>
<comment type="caution">
    <text evidence="2">The sequence shown here is derived from an EMBL/GenBank/DDBJ whole genome shotgun (WGS) entry which is preliminary data.</text>
</comment>
<evidence type="ECO:0000256" key="1">
    <source>
        <dbReference type="SAM" id="Phobius"/>
    </source>
</evidence>
<evidence type="ECO:0000313" key="3">
    <source>
        <dbReference type="Proteomes" id="UP000262969"/>
    </source>
</evidence>
<gene>
    <name evidence="2" type="ORF">DHW61_11535</name>
</gene>
<dbReference type="Proteomes" id="UP000262969">
    <property type="component" value="Unassembled WGS sequence"/>
</dbReference>
<feature type="transmembrane region" description="Helical" evidence="1">
    <location>
        <begin position="7"/>
        <end position="25"/>
    </location>
</feature>
<accession>A0A3D2X7C6</accession>
<organism evidence="2 3">
    <name type="scientific">Lachnoclostridium phytofermentans</name>
    <dbReference type="NCBI Taxonomy" id="66219"/>
    <lineage>
        <taxon>Bacteria</taxon>
        <taxon>Bacillati</taxon>
        <taxon>Bacillota</taxon>
        <taxon>Clostridia</taxon>
        <taxon>Lachnospirales</taxon>
        <taxon>Lachnospiraceae</taxon>
    </lineage>
</organism>
<dbReference type="Pfam" id="PF14275">
    <property type="entry name" value="DUF4362"/>
    <property type="match status" value="1"/>
</dbReference>
<reference evidence="2 3" key="1">
    <citation type="journal article" date="2018" name="Nat. Biotechnol.">
        <title>A standardized bacterial taxonomy based on genome phylogeny substantially revises the tree of life.</title>
        <authorList>
            <person name="Parks D.H."/>
            <person name="Chuvochina M."/>
            <person name="Waite D.W."/>
            <person name="Rinke C."/>
            <person name="Skarshewski A."/>
            <person name="Chaumeil P.A."/>
            <person name="Hugenholtz P."/>
        </authorList>
    </citation>
    <scope>NUCLEOTIDE SEQUENCE [LARGE SCALE GENOMIC DNA]</scope>
    <source>
        <strain evidence="2">UBA11728</strain>
    </source>
</reference>
<sequence>MRKIVKICTLIIVLALTFGGVYWFIIHPKTYKYDTAVKNGDVVMGAGGSANVGKFHSFIKNVENKQPDKIRITAFSKEGYPKIFDLDFDGNIIKCTTDNTRNLFGRDNTKKYGEYTKITKDEKNDYMLEDETGKGVWIFQE</sequence>